<accession>A0ABR0K0H0</accession>
<reference evidence="3 4" key="1">
    <citation type="submission" date="2023-08" db="EMBL/GenBank/DDBJ databases">
        <title>Black Yeasts Isolated from many extreme environments.</title>
        <authorList>
            <person name="Coleine C."/>
            <person name="Stajich J.E."/>
            <person name="Selbmann L."/>
        </authorList>
    </citation>
    <scope>NUCLEOTIDE SEQUENCE [LARGE SCALE GENOMIC DNA]</scope>
    <source>
        <strain evidence="3 4">CCFEE 5885</strain>
    </source>
</reference>
<name>A0ABR0K0H0_9EURO</name>
<sequence length="168" mass="18204">MPSTITPNSSASSVSSSPSSRVATGTFTGTVYMDSISSTKPGPNATLSRHLLLKVPLPYPHSLYASSSSDPDKIMLNHVFFTPGSRTYWHTHERGQILEVKMGSGWICDKGGEPRQIHTGDTVVCEAGTEHWHGAAEGSVMMHLACSLGVTTWKEEVTDEEWRAGTKK</sequence>
<proteinExistence type="predicted"/>
<evidence type="ECO:0000313" key="4">
    <source>
        <dbReference type="Proteomes" id="UP001345013"/>
    </source>
</evidence>
<organism evidence="3 4">
    <name type="scientific">Lithohypha guttulata</name>
    <dbReference type="NCBI Taxonomy" id="1690604"/>
    <lineage>
        <taxon>Eukaryota</taxon>
        <taxon>Fungi</taxon>
        <taxon>Dikarya</taxon>
        <taxon>Ascomycota</taxon>
        <taxon>Pezizomycotina</taxon>
        <taxon>Eurotiomycetes</taxon>
        <taxon>Chaetothyriomycetidae</taxon>
        <taxon>Chaetothyriales</taxon>
        <taxon>Trichomeriaceae</taxon>
        <taxon>Lithohypha</taxon>
    </lineage>
</organism>
<dbReference type="EMBL" id="JAVRRG010000162">
    <property type="protein sequence ID" value="KAK5079975.1"/>
    <property type="molecule type" value="Genomic_DNA"/>
</dbReference>
<dbReference type="SUPFAM" id="SSF51182">
    <property type="entry name" value="RmlC-like cupins"/>
    <property type="match status" value="1"/>
</dbReference>
<evidence type="ECO:0000313" key="3">
    <source>
        <dbReference type="EMBL" id="KAK5079975.1"/>
    </source>
</evidence>
<dbReference type="Gene3D" id="2.60.120.10">
    <property type="entry name" value="Jelly Rolls"/>
    <property type="match status" value="1"/>
</dbReference>
<dbReference type="PANTHER" id="PTHR43698:SF1">
    <property type="entry name" value="BLL4564 PROTEIN"/>
    <property type="match status" value="1"/>
</dbReference>
<dbReference type="PANTHER" id="PTHR43698">
    <property type="entry name" value="RIBD C-TERMINAL DOMAIN CONTAINING PROTEIN"/>
    <property type="match status" value="1"/>
</dbReference>
<feature type="domain" description="Cupin type-2" evidence="2">
    <location>
        <begin position="79"/>
        <end position="139"/>
    </location>
</feature>
<dbReference type="Pfam" id="PF07883">
    <property type="entry name" value="Cupin_2"/>
    <property type="match status" value="1"/>
</dbReference>
<feature type="region of interest" description="Disordered" evidence="1">
    <location>
        <begin position="1"/>
        <end position="22"/>
    </location>
</feature>
<gene>
    <name evidence="3" type="ORF">LTR24_008780</name>
</gene>
<evidence type="ECO:0000256" key="1">
    <source>
        <dbReference type="SAM" id="MobiDB-lite"/>
    </source>
</evidence>
<dbReference type="InterPro" id="IPR014710">
    <property type="entry name" value="RmlC-like_jellyroll"/>
</dbReference>
<comment type="caution">
    <text evidence="3">The sequence shown here is derived from an EMBL/GenBank/DDBJ whole genome shotgun (WGS) entry which is preliminary data.</text>
</comment>
<dbReference type="CDD" id="cd02233">
    <property type="entry name" value="cupin_HNL-like"/>
    <property type="match status" value="1"/>
</dbReference>
<protein>
    <recommendedName>
        <fullName evidence="2">Cupin type-2 domain-containing protein</fullName>
    </recommendedName>
</protein>
<dbReference type="InterPro" id="IPR013096">
    <property type="entry name" value="Cupin_2"/>
</dbReference>
<feature type="compositionally biased region" description="Low complexity" evidence="1">
    <location>
        <begin position="9"/>
        <end position="20"/>
    </location>
</feature>
<evidence type="ECO:0000259" key="2">
    <source>
        <dbReference type="Pfam" id="PF07883"/>
    </source>
</evidence>
<dbReference type="InterPro" id="IPR047263">
    <property type="entry name" value="HNL-like_cupin"/>
</dbReference>
<keyword evidence="4" id="KW-1185">Reference proteome</keyword>
<dbReference type="Proteomes" id="UP001345013">
    <property type="component" value="Unassembled WGS sequence"/>
</dbReference>
<dbReference type="InterPro" id="IPR011051">
    <property type="entry name" value="RmlC_Cupin_sf"/>
</dbReference>